<dbReference type="PANTHER" id="PTHR34001:SF3">
    <property type="entry name" value="BLL7405 PROTEIN"/>
    <property type="match status" value="1"/>
</dbReference>
<evidence type="ECO:0000256" key="3">
    <source>
        <dbReference type="ARBA" id="ARBA00023136"/>
    </source>
</evidence>
<comment type="caution">
    <text evidence="7">The sequence shown here is derived from an EMBL/GenBank/DDBJ whole genome shotgun (WGS) entry which is preliminary data.</text>
</comment>
<gene>
    <name evidence="7" type="ORF">FHS65_001209</name>
</gene>
<feature type="chain" id="PRO_5030745738" evidence="5">
    <location>
        <begin position="26"/>
        <end position="282"/>
    </location>
</feature>
<evidence type="ECO:0000256" key="5">
    <source>
        <dbReference type="SAM" id="SignalP"/>
    </source>
</evidence>
<keyword evidence="3" id="KW-0472">Membrane</keyword>
<dbReference type="GO" id="GO:0016020">
    <property type="term" value="C:membrane"/>
    <property type="evidence" value="ECO:0007669"/>
    <property type="project" value="UniProtKB-SubCell"/>
</dbReference>
<dbReference type="InterPro" id="IPR051692">
    <property type="entry name" value="OMP-like"/>
</dbReference>
<evidence type="ECO:0000256" key="4">
    <source>
        <dbReference type="ARBA" id="ARBA00038306"/>
    </source>
</evidence>
<proteinExistence type="inferred from homology"/>
<feature type="domain" description="Outer membrane protein beta-barrel" evidence="6">
    <location>
        <begin position="12"/>
        <end position="282"/>
    </location>
</feature>
<dbReference type="AlphaFoldDB" id="A0A7W9A311"/>
<dbReference type="EMBL" id="JACIJB010000003">
    <property type="protein sequence ID" value="MBB5660464.1"/>
    <property type="molecule type" value="Genomic_DNA"/>
</dbReference>
<dbReference type="SUPFAM" id="SSF56925">
    <property type="entry name" value="OMPA-like"/>
    <property type="match status" value="1"/>
</dbReference>
<dbReference type="InterPro" id="IPR011250">
    <property type="entry name" value="OMP/PagP_B-barrel"/>
</dbReference>
<evidence type="ECO:0000313" key="7">
    <source>
        <dbReference type="EMBL" id="MBB5660464.1"/>
    </source>
</evidence>
<comment type="subcellular location">
    <subcellularLocation>
        <location evidence="1">Membrane</location>
    </subcellularLocation>
</comment>
<dbReference type="InterPro" id="IPR027385">
    <property type="entry name" value="Beta-barrel_OMP"/>
</dbReference>
<dbReference type="Gene3D" id="2.40.160.20">
    <property type="match status" value="1"/>
</dbReference>
<feature type="signal peptide" evidence="5">
    <location>
        <begin position="1"/>
        <end position="25"/>
    </location>
</feature>
<accession>A0A7W9A311</accession>
<dbReference type="OrthoDB" id="9815357at2"/>
<dbReference type="Pfam" id="PF13505">
    <property type="entry name" value="OMP_b-brl"/>
    <property type="match status" value="1"/>
</dbReference>
<organism evidence="7 8">
    <name type="scientific">Brevundimonas halotolerans</name>
    <dbReference type="NCBI Taxonomy" id="69670"/>
    <lineage>
        <taxon>Bacteria</taxon>
        <taxon>Pseudomonadati</taxon>
        <taxon>Pseudomonadota</taxon>
        <taxon>Alphaproteobacteria</taxon>
        <taxon>Caulobacterales</taxon>
        <taxon>Caulobacteraceae</taxon>
        <taxon>Brevundimonas</taxon>
    </lineage>
</organism>
<keyword evidence="8" id="KW-1185">Reference proteome</keyword>
<protein>
    <submittedName>
        <fullName evidence="7">Outer membrane immunogenic protein</fullName>
    </submittedName>
</protein>
<dbReference type="RefSeq" id="WP_123285907.1">
    <property type="nucleotide sequence ID" value="NZ_JACIJB010000003.1"/>
</dbReference>
<reference evidence="7 8" key="1">
    <citation type="submission" date="2020-08" db="EMBL/GenBank/DDBJ databases">
        <title>Genomic Encyclopedia of Type Strains, Phase IV (KMG-IV): sequencing the most valuable type-strain genomes for metagenomic binning, comparative biology and taxonomic classification.</title>
        <authorList>
            <person name="Goeker M."/>
        </authorList>
    </citation>
    <scope>NUCLEOTIDE SEQUENCE [LARGE SCALE GENOMIC DNA]</scope>
    <source>
        <strain evidence="7 8">DSM 24448</strain>
    </source>
</reference>
<sequence>MKISLHTGAALAAILAAGLATPALAQSAPSDWSGPYIGIYGGYMETQDDANESLVFDRDFDGEFDDTVVLNGTTNSAFSPGSCPDAANGSTPGARCSKDDGGVEGGARIGYDMQFGNWVVGAVGEVSAADARDSVTSFSTTPASYIMTRDLEHTAALRARIGYAMGPVLVYGTGGVAYGKIQNSFFTTNGANSFTEQTSEDDADGYQFGAGMEWKLAPNLSLVGEYLYTSLEAGDYVVRAGPGTAGPTNPFILPPNTAGTDIARSNGDFDYHGFRLGMNVRF</sequence>
<keyword evidence="2 5" id="KW-0732">Signal</keyword>
<dbReference type="Proteomes" id="UP000548978">
    <property type="component" value="Unassembled WGS sequence"/>
</dbReference>
<comment type="similarity">
    <text evidence="4">Belongs to the Omp25/RopB family.</text>
</comment>
<evidence type="ECO:0000256" key="2">
    <source>
        <dbReference type="ARBA" id="ARBA00022729"/>
    </source>
</evidence>
<evidence type="ECO:0000256" key="1">
    <source>
        <dbReference type="ARBA" id="ARBA00004370"/>
    </source>
</evidence>
<evidence type="ECO:0000259" key="6">
    <source>
        <dbReference type="Pfam" id="PF13505"/>
    </source>
</evidence>
<evidence type="ECO:0000313" key="8">
    <source>
        <dbReference type="Proteomes" id="UP000548978"/>
    </source>
</evidence>
<name>A0A7W9A311_9CAUL</name>
<dbReference type="PANTHER" id="PTHR34001">
    <property type="entry name" value="BLL7405 PROTEIN"/>
    <property type="match status" value="1"/>
</dbReference>